<dbReference type="InterPro" id="IPR050967">
    <property type="entry name" value="Thiamine_Salvage_TenA"/>
</dbReference>
<proteinExistence type="predicted"/>
<name>A0AAD9V198_ACRCE</name>
<comment type="caution">
    <text evidence="1">The sequence shown here is derived from an EMBL/GenBank/DDBJ whole genome shotgun (WGS) entry which is preliminary data.</text>
</comment>
<dbReference type="PANTHER" id="PTHR43198:SF2">
    <property type="entry name" value="SI:CH1073-67J19.1-RELATED"/>
    <property type="match status" value="1"/>
</dbReference>
<dbReference type="SUPFAM" id="SSF56784">
    <property type="entry name" value="HAD-like"/>
    <property type="match status" value="1"/>
</dbReference>
<organism evidence="1 2">
    <name type="scientific">Acropora cervicornis</name>
    <name type="common">Staghorn coral</name>
    <dbReference type="NCBI Taxonomy" id="6130"/>
    <lineage>
        <taxon>Eukaryota</taxon>
        <taxon>Metazoa</taxon>
        <taxon>Cnidaria</taxon>
        <taxon>Anthozoa</taxon>
        <taxon>Hexacorallia</taxon>
        <taxon>Scleractinia</taxon>
        <taxon>Astrocoeniina</taxon>
        <taxon>Acroporidae</taxon>
        <taxon>Acropora</taxon>
    </lineage>
</organism>
<evidence type="ECO:0000313" key="2">
    <source>
        <dbReference type="Proteomes" id="UP001249851"/>
    </source>
</evidence>
<reference evidence="1" key="2">
    <citation type="journal article" date="2023" name="Science">
        <title>Genomic signatures of disease resistance in endangered staghorn corals.</title>
        <authorList>
            <person name="Vollmer S.V."/>
            <person name="Selwyn J.D."/>
            <person name="Despard B.A."/>
            <person name="Roesel C.L."/>
        </authorList>
    </citation>
    <scope>NUCLEOTIDE SEQUENCE</scope>
    <source>
        <strain evidence="1">K2</strain>
    </source>
</reference>
<dbReference type="PANTHER" id="PTHR43198">
    <property type="entry name" value="BIFUNCTIONAL TH2 PROTEIN"/>
    <property type="match status" value="1"/>
</dbReference>
<dbReference type="InterPro" id="IPR023214">
    <property type="entry name" value="HAD_sf"/>
</dbReference>
<dbReference type="InterPro" id="IPR036412">
    <property type="entry name" value="HAD-like_sf"/>
</dbReference>
<accession>A0AAD9V198</accession>
<dbReference type="Proteomes" id="UP001249851">
    <property type="component" value="Unassembled WGS sequence"/>
</dbReference>
<dbReference type="EMBL" id="JARQWQ010000051">
    <property type="protein sequence ID" value="KAK2557105.1"/>
    <property type="molecule type" value="Genomic_DNA"/>
</dbReference>
<dbReference type="AlphaFoldDB" id="A0AAD9V198"/>
<dbReference type="Gene3D" id="3.40.50.1000">
    <property type="entry name" value="HAD superfamily/HAD-like"/>
    <property type="match status" value="1"/>
</dbReference>
<keyword evidence="2" id="KW-1185">Reference proteome</keyword>
<sequence>MATLMDAGLASSSASMTCDADWRGLNIGLFAFDFDGTCTQKDTTSLLYKATEKYHASTESEMKELDAQWSELGRKYWNGHQETVSNSILHHSTTASEFNESGLRSFLQEVHQYDFEMMERVEASELLKGISRDGIKEVAKEVKLNQGCLNVLNHINLPLYLITVNWCQDLIHAKLGQLKHLKIFGNHLPLEGELSSGYLAKNLTNAFDKETIFQQLVQDKSARSEGISIFVGDSITDLLALLKSDLGIVIGKSQTVRKVAKSFGIKLIPLQEIQNKKASECQKETFCSIQRGVLFEARSWNEIGFTLFGANYSPSKY</sequence>
<protein>
    <submittedName>
        <fullName evidence="1">Bifunctional TH2 protein</fullName>
    </submittedName>
</protein>
<dbReference type="GO" id="GO:0005829">
    <property type="term" value="C:cytosol"/>
    <property type="evidence" value="ECO:0007669"/>
    <property type="project" value="TreeGrafter"/>
</dbReference>
<gene>
    <name evidence="1" type="ORF">P5673_020576</name>
</gene>
<evidence type="ECO:0000313" key="1">
    <source>
        <dbReference type="EMBL" id="KAK2557105.1"/>
    </source>
</evidence>
<reference evidence="1" key="1">
    <citation type="journal article" date="2023" name="G3 (Bethesda)">
        <title>Whole genome assembly and annotation of the endangered Caribbean coral Acropora cervicornis.</title>
        <authorList>
            <person name="Selwyn J.D."/>
            <person name="Vollmer S.V."/>
        </authorList>
    </citation>
    <scope>NUCLEOTIDE SEQUENCE</scope>
    <source>
        <strain evidence="1">K2</strain>
    </source>
</reference>